<evidence type="ECO:0000313" key="2">
    <source>
        <dbReference type="EMBL" id="MQN02204.1"/>
    </source>
</evidence>
<dbReference type="InterPro" id="IPR014966">
    <property type="entry name" value="FRG-dom"/>
</dbReference>
<organism evidence="2 3">
    <name type="scientific">Candidatus Weimeria bifida</name>
    <dbReference type="NCBI Taxonomy" id="2599074"/>
    <lineage>
        <taxon>Bacteria</taxon>
        <taxon>Bacillati</taxon>
        <taxon>Bacillota</taxon>
        <taxon>Clostridia</taxon>
        <taxon>Lachnospirales</taxon>
        <taxon>Lachnospiraceae</taxon>
        <taxon>Candidatus Weimeria</taxon>
    </lineage>
</organism>
<dbReference type="Proteomes" id="UP000460257">
    <property type="component" value="Unassembled WGS sequence"/>
</dbReference>
<accession>A0A6N7J0U4</accession>
<dbReference type="Pfam" id="PF08867">
    <property type="entry name" value="FRG"/>
    <property type="match status" value="1"/>
</dbReference>
<gene>
    <name evidence="2" type="ORF">FRC54_10020</name>
</gene>
<proteinExistence type="predicted"/>
<comment type="caution">
    <text evidence="2">The sequence shown here is derived from an EMBL/GenBank/DDBJ whole genome shotgun (WGS) entry which is preliminary data.</text>
</comment>
<name>A0A6N7J0U4_9FIRM</name>
<protein>
    <submittedName>
        <fullName evidence="2">FRG domain-containing protein</fullName>
    </submittedName>
</protein>
<sequence>MIEFKTIHDFLNKIEPIYSGLNRVSQDDYLQRGLPYFRGVSDKSHSLIPSAYRQNDMCHSPEQFRKYERNCLHNFMREARRYSSIPEDDIWNWTVLAQHHGVPTRLLDITRNPLVAMWFACLGQDDLDKDGAVYVISGDLQMQGLEKDVYKKTKHKDIVSGILNGDRKYESVRKPFVVEPYFLEERMASQRSAFLVWGFDQEPLNETDGAYFSTKNPSDDLREDAKASPRIMVHKIIIPADTKESSLESLSILGIDERSIYPGLDGIGRYIKRTNDMEF</sequence>
<feature type="domain" description="FRG" evidence="1">
    <location>
        <begin position="31"/>
        <end position="134"/>
    </location>
</feature>
<evidence type="ECO:0000313" key="3">
    <source>
        <dbReference type="Proteomes" id="UP000460257"/>
    </source>
</evidence>
<keyword evidence="3" id="KW-1185">Reference proteome</keyword>
<reference evidence="2" key="1">
    <citation type="journal article" date="2020" name="Appl. Environ. Microbiol.">
        <title>Medium-Chain Fatty Acid Synthesis by 'Candidatus Weimeria bifida' gen. nov., sp. nov., and 'Candidatus Pseudoramibacter fermentans' sp. nov.</title>
        <authorList>
            <person name="Scarborough M.J."/>
            <person name="Myers K.S."/>
            <person name="Donohue T.J."/>
            <person name="Noguera D.R."/>
        </authorList>
    </citation>
    <scope>NUCLEOTIDE SEQUENCE</scope>
    <source>
        <strain evidence="2">LCO1.1</strain>
    </source>
</reference>
<dbReference type="EMBL" id="VOGC01000009">
    <property type="protein sequence ID" value="MQN02204.1"/>
    <property type="molecule type" value="Genomic_DNA"/>
</dbReference>
<evidence type="ECO:0000259" key="1">
    <source>
        <dbReference type="SMART" id="SM00901"/>
    </source>
</evidence>
<dbReference type="SMART" id="SM00901">
    <property type="entry name" value="FRG"/>
    <property type="match status" value="1"/>
</dbReference>
<dbReference type="AlphaFoldDB" id="A0A6N7J0U4"/>